<gene>
    <name evidence="1" type="ORF">S12H4_04626</name>
</gene>
<evidence type="ECO:0000313" key="1">
    <source>
        <dbReference type="EMBL" id="GAI60031.1"/>
    </source>
</evidence>
<name>X1QYY3_9ZZZZ</name>
<comment type="caution">
    <text evidence="1">The sequence shown here is derived from an EMBL/GenBank/DDBJ whole genome shotgun (WGS) entry which is preliminary data.</text>
</comment>
<proteinExistence type="predicted"/>
<organism evidence="1">
    <name type="scientific">marine sediment metagenome</name>
    <dbReference type="NCBI Taxonomy" id="412755"/>
    <lineage>
        <taxon>unclassified sequences</taxon>
        <taxon>metagenomes</taxon>
        <taxon>ecological metagenomes</taxon>
    </lineage>
</organism>
<protein>
    <submittedName>
        <fullName evidence="1">Uncharacterized protein</fullName>
    </submittedName>
</protein>
<sequence>MLAQSEKDSNQGDICLKNEDSFEVLFKKALDVISRRYRAGTIEYIREHHRSLYEQTEQAEDKINEVWKAGLEGEATLEEFRGTLIKWYSLHIKGIEICKDLTRRDR</sequence>
<accession>X1QYY3</accession>
<reference evidence="1" key="1">
    <citation type="journal article" date="2014" name="Front. Microbiol.">
        <title>High frequency of phylogenetically diverse reductive dehalogenase-homologous genes in deep subseafloor sedimentary metagenomes.</title>
        <authorList>
            <person name="Kawai M."/>
            <person name="Futagami T."/>
            <person name="Toyoda A."/>
            <person name="Takaki Y."/>
            <person name="Nishi S."/>
            <person name="Hori S."/>
            <person name="Arai W."/>
            <person name="Tsubouchi T."/>
            <person name="Morono Y."/>
            <person name="Uchiyama I."/>
            <person name="Ito T."/>
            <person name="Fujiyama A."/>
            <person name="Inagaki F."/>
            <person name="Takami H."/>
        </authorList>
    </citation>
    <scope>NUCLEOTIDE SEQUENCE</scope>
    <source>
        <strain evidence="1">Expedition CK06-06</strain>
    </source>
</reference>
<dbReference type="EMBL" id="BARW01001452">
    <property type="protein sequence ID" value="GAI60031.1"/>
    <property type="molecule type" value="Genomic_DNA"/>
</dbReference>
<dbReference type="AlphaFoldDB" id="X1QYY3"/>